<keyword evidence="24" id="KW-1185">Reference proteome</keyword>
<dbReference type="InterPro" id="IPR027098">
    <property type="entry name" value="Na_channel_b1/b3"/>
</dbReference>
<dbReference type="SUPFAM" id="SSF48726">
    <property type="entry name" value="Immunoglobulin"/>
    <property type="match status" value="1"/>
</dbReference>
<evidence type="ECO:0000256" key="16">
    <source>
        <dbReference type="ARBA" id="ARBA00023303"/>
    </source>
</evidence>
<dbReference type="GO" id="GO:0019871">
    <property type="term" value="F:sodium channel inhibitor activity"/>
    <property type="evidence" value="ECO:0007669"/>
    <property type="project" value="TreeGrafter"/>
</dbReference>
<evidence type="ECO:0000256" key="1">
    <source>
        <dbReference type="ARBA" id="ARBA00004251"/>
    </source>
</evidence>
<evidence type="ECO:0000256" key="5">
    <source>
        <dbReference type="ARBA" id="ARBA00022475"/>
    </source>
</evidence>
<dbReference type="InterPro" id="IPR013783">
    <property type="entry name" value="Ig-like_fold"/>
</dbReference>
<dbReference type="PROSITE" id="PS50835">
    <property type="entry name" value="IG_LIKE"/>
    <property type="match status" value="1"/>
</dbReference>
<dbReference type="GO" id="GO:0086005">
    <property type="term" value="P:ventricular cardiac muscle cell action potential"/>
    <property type="evidence" value="ECO:0007669"/>
    <property type="project" value="TreeGrafter"/>
</dbReference>
<dbReference type="FunFam" id="2.60.40.10:FF:000375">
    <property type="entry name" value="Sodium channel beta 1 subunit"/>
    <property type="match status" value="1"/>
</dbReference>
<evidence type="ECO:0000256" key="12">
    <source>
        <dbReference type="ARBA" id="ARBA00023136"/>
    </source>
</evidence>
<dbReference type="GO" id="GO:0001518">
    <property type="term" value="C:voltage-gated sodium channel complex"/>
    <property type="evidence" value="ECO:0007669"/>
    <property type="project" value="InterPro"/>
</dbReference>
<dbReference type="Proteomes" id="UP000824219">
    <property type="component" value="Linkage Group LG17"/>
</dbReference>
<accession>A0A9D3NGQ5</accession>
<keyword evidence="4" id="KW-0894">Sodium channel</keyword>
<evidence type="ECO:0000256" key="17">
    <source>
        <dbReference type="ARBA" id="ARBA00023319"/>
    </source>
</evidence>
<keyword evidence="15" id="KW-0739">Sodium transport</keyword>
<evidence type="ECO:0000256" key="15">
    <source>
        <dbReference type="ARBA" id="ARBA00023201"/>
    </source>
</evidence>
<keyword evidence="12 21" id="KW-0472">Membrane</keyword>
<evidence type="ECO:0000256" key="11">
    <source>
        <dbReference type="ARBA" id="ARBA00023065"/>
    </source>
</evidence>
<reference evidence="23 24" key="1">
    <citation type="submission" date="2021-06" db="EMBL/GenBank/DDBJ databases">
        <title>Chromosome-level genome assembly of the red-tail catfish (Hemibagrus wyckioides).</title>
        <authorList>
            <person name="Shao F."/>
        </authorList>
    </citation>
    <scope>NUCLEOTIDE SEQUENCE [LARGE SCALE GENOMIC DNA]</scope>
    <source>
        <strain evidence="23">EC202008001</strain>
        <tissue evidence="23">Blood</tissue>
    </source>
</reference>
<dbReference type="InterPro" id="IPR036179">
    <property type="entry name" value="Ig-like_dom_sf"/>
</dbReference>
<keyword evidence="5" id="KW-1003">Cell membrane</keyword>
<evidence type="ECO:0000256" key="8">
    <source>
        <dbReference type="ARBA" id="ARBA00022882"/>
    </source>
</evidence>
<keyword evidence="11" id="KW-0406">Ion transport</keyword>
<evidence type="ECO:0000256" key="4">
    <source>
        <dbReference type="ARBA" id="ARBA00022461"/>
    </source>
</evidence>
<dbReference type="OrthoDB" id="9440529at2759"/>
<keyword evidence="13" id="KW-1015">Disulfide bond</keyword>
<gene>
    <name evidence="23" type="ORF">KOW79_014947</name>
</gene>
<evidence type="ECO:0000256" key="6">
    <source>
        <dbReference type="ARBA" id="ARBA00022692"/>
    </source>
</evidence>
<organism evidence="23 24">
    <name type="scientific">Hemibagrus wyckioides</name>
    <dbReference type="NCBI Taxonomy" id="337641"/>
    <lineage>
        <taxon>Eukaryota</taxon>
        <taxon>Metazoa</taxon>
        <taxon>Chordata</taxon>
        <taxon>Craniata</taxon>
        <taxon>Vertebrata</taxon>
        <taxon>Euteleostomi</taxon>
        <taxon>Actinopterygii</taxon>
        <taxon>Neopterygii</taxon>
        <taxon>Teleostei</taxon>
        <taxon>Ostariophysi</taxon>
        <taxon>Siluriformes</taxon>
        <taxon>Bagridae</taxon>
        <taxon>Hemibagrus</taxon>
    </lineage>
</organism>
<feature type="region of interest" description="Disordered" evidence="20">
    <location>
        <begin position="222"/>
        <end position="243"/>
    </location>
</feature>
<evidence type="ECO:0000313" key="23">
    <source>
        <dbReference type="EMBL" id="KAG7322089.1"/>
    </source>
</evidence>
<evidence type="ECO:0000256" key="7">
    <source>
        <dbReference type="ARBA" id="ARBA00022729"/>
    </source>
</evidence>
<dbReference type="GO" id="GO:0005272">
    <property type="term" value="F:sodium channel activity"/>
    <property type="evidence" value="ECO:0007669"/>
    <property type="project" value="UniProtKB-KW"/>
</dbReference>
<evidence type="ECO:0000256" key="2">
    <source>
        <dbReference type="ARBA" id="ARBA00010404"/>
    </source>
</evidence>
<evidence type="ECO:0000256" key="3">
    <source>
        <dbReference type="ARBA" id="ARBA00022448"/>
    </source>
</evidence>
<comment type="similarity">
    <text evidence="2">Belongs to the sodium channel auxiliary subunit SCN3B (TC 8.A.17) family.</text>
</comment>
<evidence type="ECO:0000259" key="22">
    <source>
        <dbReference type="PROSITE" id="PS50835"/>
    </source>
</evidence>
<dbReference type="Gene3D" id="2.60.40.10">
    <property type="entry name" value="Immunoglobulins"/>
    <property type="match status" value="1"/>
</dbReference>
<dbReference type="Pfam" id="PF07686">
    <property type="entry name" value="V-set"/>
    <property type="match status" value="1"/>
</dbReference>
<evidence type="ECO:0000256" key="9">
    <source>
        <dbReference type="ARBA" id="ARBA00022989"/>
    </source>
</evidence>
<proteinExistence type="inferred from homology"/>
<protein>
    <recommendedName>
        <fullName evidence="18">Sodium channel regulatory subunit beta-3</fullName>
    </recommendedName>
</protein>
<dbReference type="InterPro" id="IPR007110">
    <property type="entry name" value="Ig-like_dom"/>
</dbReference>
<comment type="caution">
    <text evidence="23">The sequence shown here is derived from an EMBL/GenBank/DDBJ whole genome shotgun (WGS) entry which is preliminary data.</text>
</comment>
<dbReference type="AlphaFoldDB" id="A0A9D3NGQ5"/>
<evidence type="ECO:0000256" key="20">
    <source>
        <dbReference type="SAM" id="MobiDB-lite"/>
    </source>
</evidence>
<evidence type="ECO:0000256" key="10">
    <source>
        <dbReference type="ARBA" id="ARBA00023053"/>
    </source>
</evidence>
<dbReference type="PANTHER" id="PTHR10546:SF1">
    <property type="entry name" value="SODIUM CHANNEL SUBUNIT BETA-3"/>
    <property type="match status" value="1"/>
</dbReference>
<keyword evidence="14" id="KW-0325">Glycoprotein</keyword>
<comment type="subcellular location">
    <subcellularLocation>
        <location evidence="1">Cell membrane</location>
        <topology evidence="1">Single-pass type I membrane protein</topology>
    </subcellularLocation>
</comment>
<keyword evidence="3" id="KW-0813">Transport</keyword>
<dbReference type="InterPro" id="IPR003599">
    <property type="entry name" value="Ig_sub"/>
</dbReference>
<keyword evidence="17" id="KW-0393">Immunoglobulin domain</keyword>
<dbReference type="InterPro" id="IPR013106">
    <property type="entry name" value="Ig_V-set"/>
</dbReference>
<evidence type="ECO:0000256" key="14">
    <source>
        <dbReference type="ARBA" id="ARBA00023180"/>
    </source>
</evidence>
<keyword evidence="6 21" id="KW-0812">Transmembrane</keyword>
<dbReference type="EMBL" id="JAHKSW010000017">
    <property type="protein sequence ID" value="KAG7322089.1"/>
    <property type="molecule type" value="Genomic_DNA"/>
</dbReference>
<keyword evidence="10" id="KW-0915">Sodium</keyword>
<evidence type="ECO:0000256" key="18">
    <source>
        <dbReference type="ARBA" id="ARBA00044530"/>
    </source>
</evidence>
<comment type="subunit">
    <text evidence="19">A voltage-gated sodium (Nav) channel consists of an ion-conducting pore-forming alpha subunit functional on its own that is regulated by one or more beta subunits. Forms homodimers and homotrimers. SCN3B is non-covalently associated with alpha subunits and induces the formation of alpha subunit oligomers, including trimers. Interacts with SCN5A/Nav1.5; regulatory subunit of SCN5A/Nav1.5. Interacts with SCN7A/Nav2.1; probable regulatory subunit of SCN7A/Nav2.1. Interacts with SCN10A; regulatory subunit of SCN10A/Nav1.8. Interacts with NFASC; probably involved in targeting the sodium channels to the nodes of Ranvier.</text>
</comment>
<sequence>MPMDASLIWCGCNVYLPRGRRPAISIMTTQNTLLWRFLALLIFAVWECRAVCVDAISDTEAVLGKTIKLTCISCMKREEITAQTKVYWYYKPDRDAVRQEIYLHDGVGQDLEGPWKGRLLWNGSKDLQDVSISIVNVTLNDSGLYECVVHRQFSFNSYTPSNEKTVEIELVVREEASEDLTALYSEIMMYVLLVFLTFWLLVEMIYCYRKISKSDEQAQDSATDYLAIPSENKENPPGPAVTE</sequence>
<dbReference type="SMART" id="SM00409">
    <property type="entry name" value="IG"/>
    <property type="match status" value="1"/>
</dbReference>
<evidence type="ECO:0000256" key="19">
    <source>
        <dbReference type="ARBA" id="ARBA00049669"/>
    </source>
</evidence>
<dbReference type="GO" id="GO:0086091">
    <property type="term" value="P:regulation of heart rate by cardiac conduction"/>
    <property type="evidence" value="ECO:0007669"/>
    <property type="project" value="TreeGrafter"/>
</dbReference>
<feature type="domain" description="Ig-like" evidence="22">
    <location>
        <begin position="22"/>
        <end position="167"/>
    </location>
</feature>
<keyword evidence="7" id="KW-0732">Signal</keyword>
<name>A0A9D3NGQ5_9TELE</name>
<evidence type="ECO:0000256" key="13">
    <source>
        <dbReference type="ARBA" id="ARBA00023157"/>
    </source>
</evidence>
<keyword evidence="8" id="KW-0851">Voltage-gated channel</keyword>
<keyword evidence="9 21" id="KW-1133">Transmembrane helix</keyword>
<evidence type="ECO:0000313" key="24">
    <source>
        <dbReference type="Proteomes" id="UP000824219"/>
    </source>
</evidence>
<feature type="transmembrane region" description="Helical" evidence="21">
    <location>
        <begin position="187"/>
        <end position="208"/>
    </location>
</feature>
<dbReference type="PANTHER" id="PTHR10546">
    <property type="entry name" value="SODIUM CHANNEL SUBUNIT BETA-1 AND 3"/>
    <property type="match status" value="1"/>
</dbReference>
<keyword evidence="16" id="KW-0407">Ion channel</keyword>
<evidence type="ECO:0000256" key="21">
    <source>
        <dbReference type="SAM" id="Phobius"/>
    </source>
</evidence>
<dbReference type="GO" id="GO:0044325">
    <property type="term" value="F:transmembrane transporter binding"/>
    <property type="evidence" value="ECO:0007669"/>
    <property type="project" value="TreeGrafter"/>
</dbReference>